<dbReference type="GeneID" id="28738227"/>
<accession>A0A0N1H6J9</accession>
<dbReference type="RefSeq" id="XP_017996967.1">
    <property type="nucleotide sequence ID" value="XM_018146347.1"/>
</dbReference>
<dbReference type="VEuPathDB" id="FungiDB:AB675_6084"/>
<feature type="signal peptide" evidence="2">
    <location>
        <begin position="1"/>
        <end position="20"/>
    </location>
</feature>
<evidence type="ECO:0000256" key="1">
    <source>
        <dbReference type="SAM" id="MobiDB-lite"/>
    </source>
</evidence>
<dbReference type="Proteomes" id="UP000038010">
    <property type="component" value="Unassembled WGS sequence"/>
</dbReference>
<dbReference type="EMBL" id="LFJN01000027">
    <property type="protein sequence ID" value="KPI37004.1"/>
    <property type="molecule type" value="Genomic_DNA"/>
</dbReference>
<feature type="compositionally biased region" description="Low complexity" evidence="1">
    <location>
        <begin position="97"/>
        <end position="111"/>
    </location>
</feature>
<reference evidence="3 4" key="1">
    <citation type="submission" date="2015-06" db="EMBL/GenBank/DDBJ databases">
        <title>Draft genome of the ant-associated black yeast Phialophora attae CBS 131958.</title>
        <authorList>
            <person name="Moreno L.F."/>
            <person name="Stielow B.J."/>
            <person name="de Hoog S."/>
            <person name="Vicente V.A."/>
            <person name="Weiss V.A."/>
            <person name="de Vries M."/>
            <person name="Cruz L.M."/>
            <person name="Souza E.M."/>
        </authorList>
    </citation>
    <scope>NUCLEOTIDE SEQUENCE [LARGE SCALE GENOMIC DNA]</scope>
    <source>
        <strain evidence="3 4">CBS 131958</strain>
    </source>
</reference>
<sequence>MRSLFALPTTLLALSSLISALPQQSQQTTVQAINPINGLPIVPVSGSVTATASAAKQSSPKDDDDEPTTSASVSEDSDPSPTSTITTPPNLSPTPTNPASATTSDSDSEPTQSSIDPDLVIWTDTAANTIITMTKISTYDGPDPTVGVPPPWGSGQPERPTITVEVTDAAGHTELVPTRSVDTFVVAYTGAAERIGGARAGGGERVWWLLGVVGVGVWGAW</sequence>
<gene>
    <name evidence="3" type="ORF">AB675_6084</name>
</gene>
<feature type="compositionally biased region" description="Low complexity" evidence="1">
    <location>
        <begin position="79"/>
        <end position="89"/>
    </location>
</feature>
<keyword evidence="4" id="KW-1185">Reference proteome</keyword>
<protein>
    <submittedName>
        <fullName evidence="3">Uncharacterized protein</fullName>
    </submittedName>
</protein>
<evidence type="ECO:0000256" key="2">
    <source>
        <dbReference type="SAM" id="SignalP"/>
    </source>
</evidence>
<evidence type="ECO:0000313" key="4">
    <source>
        <dbReference type="Proteomes" id="UP000038010"/>
    </source>
</evidence>
<keyword evidence="2" id="KW-0732">Signal</keyword>
<comment type="caution">
    <text evidence="3">The sequence shown here is derived from an EMBL/GenBank/DDBJ whole genome shotgun (WGS) entry which is preliminary data.</text>
</comment>
<feature type="region of interest" description="Disordered" evidence="1">
    <location>
        <begin position="52"/>
        <end position="120"/>
    </location>
</feature>
<feature type="chain" id="PRO_5005873064" evidence="2">
    <location>
        <begin position="21"/>
        <end position="221"/>
    </location>
</feature>
<evidence type="ECO:0000313" key="3">
    <source>
        <dbReference type="EMBL" id="KPI37004.1"/>
    </source>
</evidence>
<name>A0A0N1H6J9_9EURO</name>
<organism evidence="3 4">
    <name type="scientific">Cyphellophora attinorum</name>
    <dbReference type="NCBI Taxonomy" id="1664694"/>
    <lineage>
        <taxon>Eukaryota</taxon>
        <taxon>Fungi</taxon>
        <taxon>Dikarya</taxon>
        <taxon>Ascomycota</taxon>
        <taxon>Pezizomycotina</taxon>
        <taxon>Eurotiomycetes</taxon>
        <taxon>Chaetothyriomycetidae</taxon>
        <taxon>Chaetothyriales</taxon>
        <taxon>Cyphellophoraceae</taxon>
        <taxon>Cyphellophora</taxon>
    </lineage>
</organism>
<dbReference type="AlphaFoldDB" id="A0A0N1H6J9"/>
<proteinExistence type="predicted"/>